<dbReference type="SUPFAM" id="SSF51735">
    <property type="entry name" value="NAD(P)-binding Rossmann-fold domains"/>
    <property type="match status" value="1"/>
</dbReference>
<dbReference type="EMBL" id="CP130319">
    <property type="protein sequence ID" value="WNR42969.1"/>
    <property type="molecule type" value="Genomic_DNA"/>
</dbReference>
<dbReference type="InterPro" id="IPR002347">
    <property type="entry name" value="SDR_fam"/>
</dbReference>
<organism evidence="2 3">
    <name type="scientific">Paenibacillus roseopurpureus</name>
    <dbReference type="NCBI Taxonomy" id="2918901"/>
    <lineage>
        <taxon>Bacteria</taxon>
        <taxon>Bacillati</taxon>
        <taxon>Bacillota</taxon>
        <taxon>Bacilli</taxon>
        <taxon>Bacillales</taxon>
        <taxon>Paenibacillaceae</taxon>
        <taxon>Paenibacillus</taxon>
    </lineage>
</organism>
<gene>
    <name evidence="2" type="ORF">MJB10_17835</name>
</gene>
<dbReference type="KEGG" id="proo:MJB10_17835"/>
<proteinExistence type="predicted"/>
<dbReference type="FunFam" id="3.40.50.720:FF:000084">
    <property type="entry name" value="Short-chain dehydrogenase reductase"/>
    <property type="match status" value="1"/>
</dbReference>
<keyword evidence="1 2" id="KW-0560">Oxidoreductase</keyword>
<evidence type="ECO:0000256" key="1">
    <source>
        <dbReference type="ARBA" id="ARBA00023002"/>
    </source>
</evidence>
<dbReference type="RefSeq" id="WP_314796846.1">
    <property type="nucleotide sequence ID" value="NZ_CP130319.1"/>
</dbReference>
<dbReference type="Proteomes" id="UP001304650">
    <property type="component" value="Chromosome"/>
</dbReference>
<dbReference type="Gene3D" id="3.40.50.720">
    <property type="entry name" value="NAD(P)-binding Rossmann-like Domain"/>
    <property type="match status" value="1"/>
</dbReference>
<name>A0AA96LN99_9BACL</name>
<dbReference type="InterPro" id="IPR036291">
    <property type="entry name" value="NAD(P)-bd_dom_sf"/>
</dbReference>
<dbReference type="AlphaFoldDB" id="A0AA96LN99"/>
<dbReference type="PRINTS" id="PR00081">
    <property type="entry name" value="GDHRDH"/>
</dbReference>
<dbReference type="PANTHER" id="PTHR43975:SF2">
    <property type="entry name" value="EG:BACR7A4.14 PROTEIN-RELATED"/>
    <property type="match status" value="1"/>
</dbReference>
<dbReference type="GO" id="GO:0016491">
    <property type="term" value="F:oxidoreductase activity"/>
    <property type="evidence" value="ECO:0007669"/>
    <property type="project" value="UniProtKB-KW"/>
</dbReference>
<dbReference type="GO" id="GO:0008206">
    <property type="term" value="P:bile acid metabolic process"/>
    <property type="evidence" value="ECO:0007669"/>
    <property type="project" value="UniProtKB-ARBA"/>
</dbReference>
<accession>A0AA96LN99</accession>
<dbReference type="PRINTS" id="PR00080">
    <property type="entry name" value="SDRFAMILY"/>
</dbReference>
<dbReference type="Pfam" id="PF13561">
    <property type="entry name" value="adh_short_C2"/>
    <property type="match status" value="1"/>
</dbReference>
<dbReference type="PANTHER" id="PTHR43975">
    <property type="entry name" value="ZGC:101858"/>
    <property type="match status" value="1"/>
</dbReference>
<evidence type="ECO:0000313" key="2">
    <source>
        <dbReference type="EMBL" id="WNR42969.1"/>
    </source>
</evidence>
<reference evidence="2" key="1">
    <citation type="submission" date="2022-02" db="EMBL/GenBank/DDBJ databases">
        <title>Paenibacillus sp. MBLB1832 Whole Genome Shotgun Sequencing.</title>
        <authorList>
            <person name="Hwang C.Y."/>
            <person name="Cho E.-S."/>
            <person name="Seo M.-J."/>
        </authorList>
    </citation>
    <scope>NUCLEOTIDE SEQUENCE</scope>
    <source>
        <strain evidence="2">MBLB1832</strain>
    </source>
</reference>
<evidence type="ECO:0000313" key="3">
    <source>
        <dbReference type="Proteomes" id="UP001304650"/>
    </source>
</evidence>
<sequence length="253" mass="27387">MSVDRPVALVTGATSGIGKAAALKLAEHGIRLALTGLDSEQGMLMVQAIQELGGEAMFLPADLSDPSAPGQIISRVQNRWNRLDILVNCAAAICNKHIDKIVPEDWDHLFAVNVKAPFFLTQQALPMLRISKGTVINVSSMNAIRNAANNLVYDSLKAALNHMTRGLAKELREDGIRVNAVMPGGTRTPLLQEWFIQKEGNEAQGAVRFRQTEFDGKTAQPEQIAEVIYFLTTAQASWINGADIPVDGGVFLG</sequence>
<dbReference type="EC" id="1.-.-.-" evidence="2"/>
<dbReference type="CDD" id="cd05233">
    <property type="entry name" value="SDR_c"/>
    <property type="match status" value="1"/>
</dbReference>
<protein>
    <submittedName>
        <fullName evidence="2">SDR family oxidoreductase</fullName>
        <ecNumber evidence="2">1.-.-.-</ecNumber>
    </submittedName>
</protein>
<keyword evidence="3" id="KW-1185">Reference proteome</keyword>